<dbReference type="STRING" id="280699.M1VJ00"/>
<gene>
    <name evidence="7" type="ORF">CYME_CMN061C</name>
</gene>
<comment type="cofactor">
    <cofactor evidence="1">
        <name>Mg(2+)</name>
        <dbReference type="ChEBI" id="CHEBI:18420"/>
    </cofactor>
</comment>
<reference evidence="7 8" key="2">
    <citation type="journal article" date="2007" name="BMC Biol.">
        <title>A 100%-complete sequence reveals unusually simple genomic features in the hot-spring red alga Cyanidioschyzon merolae.</title>
        <authorList>
            <person name="Nozaki H."/>
            <person name="Takano H."/>
            <person name="Misumi O."/>
            <person name="Terasawa K."/>
            <person name="Matsuzaki M."/>
            <person name="Maruyama S."/>
            <person name="Nishida K."/>
            <person name="Yagisawa F."/>
            <person name="Yoshida Y."/>
            <person name="Fujiwara T."/>
            <person name="Takio S."/>
            <person name="Tamura K."/>
            <person name="Chung S.J."/>
            <person name="Nakamura S."/>
            <person name="Kuroiwa H."/>
            <person name="Tanaka K."/>
            <person name="Sato N."/>
            <person name="Kuroiwa T."/>
        </authorList>
    </citation>
    <scope>NUCLEOTIDE SEQUENCE [LARGE SCALE GENOMIC DNA]</scope>
    <source>
        <strain evidence="7 8">10D</strain>
    </source>
</reference>
<dbReference type="Gramene" id="CMN061CT">
    <property type="protein sequence ID" value="CMN061CT"/>
    <property type="gene ID" value="CMN061C"/>
</dbReference>
<evidence type="ECO:0000256" key="4">
    <source>
        <dbReference type="ARBA" id="ARBA00022801"/>
    </source>
</evidence>
<dbReference type="EC" id="3.1.3.4" evidence="3"/>
<evidence type="ECO:0000259" key="6">
    <source>
        <dbReference type="SMART" id="SM00775"/>
    </source>
</evidence>
<keyword evidence="8" id="KW-1185">Reference proteome</keyword>
<comment type="similarity">
    <text evidence="2">Belongs to the lipin family.</text>
</comment>
<name>M1VJ00_CYAM1</name>
<dbReference type="Proteomes" id="UP000007014">
    <property type="component" value="Chromosome 14"/>
</dbReference>
<dbReference type="SMART" id="SM00775">
    <property type="entry name" value="LNS2"/>
    <property type="match status" value="1"/>
</dbReference>
<sequence>MHTLHEELLQAATLRLERCHQSPSTAANVASSKGTTELFTAGAQRESKGSGCREIPHISVLITVERSQTSSVYARVVKLDPFHLSLVWLHHNPGPPGVRVLSITIGRPQFHFRRRQVLLILEPCSAQYQRASRWSDRPWRTFSLARALQMRLSLASLRRCNIFVIVVGSGSGKWYQDGSFLLTRRAWLMTTYFDRLLASLSSALEINAATLSGAADIIVIQQPDGRLVSTPFHVRFGKLQLLKSREKVVEIEVSPLDEVEAVAVAKQLERSSTASTGPPPPQSLETSRGTYRAPLTMLLGSAGEAFFVEETSSESTVELEGQTPGEAIWVERAPSEPPSPCSETFRDWRSAAEPSAASSCREESQSAFSDSEQPTGAERLQLPPSDSADLRASSQPESRWSSRFGSMLRRQRQTGAETRSSSSTPTDVITLGIESLTSSPPAAAQQQAELLASRASSRSSLEGERSPAAGVESLVFEMDDSGQAMTESSVPEVAAATAPAPAAFTSATDVHAVGKPPVALSLCGHLITPQMTPVQVHEVFEANRISLDYFRGHVTILNHPDILVRIHDQIYPLRVATPLLYGMLAFNTVLDPHAVDRQTTAPKARPPRARFTWFGLRSSQLEDSSTDLLQLGEPLTEAETELKPPMETSTTSTAEAKQHLLPLHRPRYMRKSLYPSSAQLAQLGLRPGTNLITFTVQSRLQGVQRVCSRIYLWPHDVRLCISDVDGTITRSDVLGQILPRVGKDWSHQGVASLYRAIARNGYKFLYLTSRAIGQASATRSYLTTLQQEGGLGLPDGPLLLSPDRVIESFTREVLRRRPQDFKIAALEQVRRLFPPGNYNPFFAGFGNRDSDRIAYAAVGVPPERVFIVNARGELQVGNHVYSALSSFNALQKLVDSIFPDISTVSGQQKVMEVHEAHAFNDYQYWKRPYSPTGSSSDAVSRFFS</sequence>
<organism evidence="7 8">
    <name type="scientific">Cyanidioschyzon merolae (strain NIES-3377 / 10D)</name>
    <name type="common">Unicellular red alga</name>
    <dbReference type="NCBI Taxonomy" id="280699"/>
    <lineage>
        <taxon>Eukaryota</taxon>
        <taxon>Rhodophyta</taxon>
        <taxon>Bangiophyceae</taxon>
        <taxon>Cyanidiales</taxon>
        <taxon>Cyanidiaceae</taxon>
        <taxon>Cyanidioschyzon</taxon>
    </lineage>
</organism>
<dbReference type="InterPro" id="IPR036412">
    <property type="entry name" value="HAD-like_sf"/>
</dbReference>
<proteinExistence type="inferred from homology"/>
<reference evidence="7 8" key="1">
    <citation type="journal article" date="2004" name="Nature">
        <title>Genome sequence of the ultrasmall unicellular red alga Cyanidioschyzon merolae 10D.</title>
        <authorList>
            <person name="Matsuzaki M."/>
            <person name="Misumi O."/>
            <person name="Shin-i T."/>
            <person name="Maruyama S."/>
            <person name="Takahara M."/>
            <person name="Miyagishima S."/>
            <person name="Mori T."/>
            <person name="Nishida K."/>
            <person name="Yagisawa F."/>
            <person name="Nishida K."/>
            <person name="Yoshida Y."/>
            <person name="Nishimura Y."/>
            <person name="Nakao S."/>
            <person name="Kobayashi T."/>
            <person name="Momoyama Y."/>
            <person name="Higashiyama T."/>
            <person name="Minoda A."/>
            <person name="Sano M."/>
            <person name="Nomoto H."/>
            <person name="Oishi K."/>
            <person name="Hayashi H."/>
            <person name="Ohta F."/>
            <person name="Nishizaka S."/>
            <person name="Haga S."/>
            <person name="Miura S."/>
            <person name="Morishita T."/>
            <person name="Kabeya Y."/>
            <person name="Terasawa K."/>
            <person name="Suzuki Y."/>
            <person name="Ishii Y."/>
            <person name="Asakawa S."/>
            <person name="Takano H."/>
            <person name="Ohta N."/>
            <person name="Kuroiwa H."/>
            <person name="Tanaka K."/>
            <person name="Shimizu N."/>
            <person name="Sugano S."/>
            <person name="Sato N."/>
            <person name="Nozaki H."/>
            <person name="Ogasawara N."/>
            <person name="Kohara Y."/>
            <person name="Kuroiwa T."/>
        </authorList>
    </citation>
    <scope>NUCLEOTIDE SEQUENCE [LARGE SCALE GENOMIC DNA]</scope>
    <source>
        <strain evidence="7 8">10D</strain>
    </source>
</reference>
<dbReference type="InterPro" id="IPR026058">
    <property type="entry name" value="LIPIN"/>
</dbReference>
<dbReference type="InterPro" id="IPR031315">
    <property type="entry name" value="LNS2/PITP"/>
</dbReference>
<dbReference type="RefSeq" id="XP_005537229.1">
    <property type="nucleotide sequence ID" value="XM_005537172.1"/>
</dbReference>
<feature type="compositionally biased region" description="Polar residues" evidence="5">
    <location>
        <begin position="392"/>
        <end position="404"/>
    </location>
</feature>
<dbReference type="InterPro" id="IPR013209">
    <property type="entry name" value="LNS2"/>
</dbReference>
<dbReference type="PANTHER" id="PTHR12181:SF12">
    <property type="entry name" value="PHOSPHATIDATE PHOSPHATASE"/>
    <property type="match status" value="1"/>
</dbReference>
<evidence type="ECO:0000256" key="3">
    <source>
        <dbReference type="ARBA" id="ARBA00012638"/>
    </source>
</evidence>
<feature type="domain" description="LNS2/PITP" evidence="6">
    <location>
        <begin position="719"/>
        <end position="877"/>
    </location>
</feature>
<dbReference type="Pfam" id="PF08235">
    <property type="entry name" value="LNS2"/>
    <property type="match status" value="1"/>
</dbReference>
<feature type="compositionally biased region" description="Polar residues" evidence="5">
    <location>
        <begin position="413"/>
        <end position="427"/>
    </location>
</feature>
<dbReference type="OrthoDB" id="4567at2759"/>
<dbReference type="PANTHER" id="PTHR12181">
    <property type="entry name" value="LIPIN"/>
    <property type="match status" value="1"/>
</dbReference>
<feature type="region of interest" description="Disordered" evidence="5">
    <location>
        <begin position="268"/>
        <end position="288"/>
    </location>
</feature>
<dbReference type="SUPFAM" id="SSF56784">
    <property type="entry name" value="HAD-like"/>
    <property type="match status" value="1"/>
</dbReference>
<dbReference type="Pfam" id="PF16876">
    <property type="entry name" value="Lipin_mid"/>
    <property type="match status" value="1"/>
</dbReference>
<keyword evidence="4" id="KW-0378">Hydrolase</keyword>
<accession>M1VJ00</accession>
<dbReference type="Pfam" id="PF04571">
    <property type="entry name" value="Lipin_N"/>
    <property type="match status" value="1"/>
</dbReference>
<protein>
    <recommendedName>
        <fullName evidence="3">phosphatidate phosphatase</fullName>
        <ecNumber evidence="3">3.1.3.4</ecNumber>
    </recommendedName>
</protein>
<evidence type="ECO:0000256" key="2">
    <source>
        <dbReference type="ARBA" id="ARBA00005476"/>
    </source>
</evidence>
<dbReference type="GO" id="GO:0008195">
    <property type="term" value="F:phosphatidate phosphatase activity"/>
    <property type="evidence" value="ECO:0007669"/>
    <property type="project" value="UniProtKB-EC"/>
</dbReference>
<dbReference type="HOGENOM" id="CLU_311329_0_0_1"/>
<dbReference type="eggNOG" id="KOG2116">
    <property type="taxonomic scope" value="Eukaryota"/>
</dbReference>
<feature type="region of interest" description="Disordered" evidence="5">
    <location>
        <begin position="330"/>
        <end position="427"/>
    </location>
</feature>
<dbReference type="GeneID" id="16995277"/>
<dbReference type="InterPro" id="IPR031703">
    <property type="entry name" value="Lipin_mid"/>
</dbReference>
<dbReference type="AlphaFoldDB" id="M1VJ00"/>
<dbReference type="InterPro" id="IPR007651">
    <property type="entry name" value="Lipin_N"/>
</dbReference>
<feature type="compositionally biased region" description="Polar residues" evidence="5">
    <location>
        <begin position="365"/>
        <end position="374"/>
    </location>
</feature>
<dbReference type="OMA" id="XIKHESS"/>
<evidence type="ECO:0000256" key="5">
    <source>
        <dbReference type="SAM" id="MobiDB-lite"/>
    </source>
</evidence>
<evidence type="ECO:0000256" key="1">
    <source>
        <dbReference type="ARBA" id="ARBA00001946"/>
    </source>
</evidence>
<evidence type="ECO:0000313" key="7">
    <source>
        <dbReference type="EMBL" id="BAM81193.1"/>
    </source>
</evidence>
<evidence type="ECO:0000313" key="8">
    <source>
        <dbReference type="Proteomes" id="UP000007014"/>
    </source>
</evidence>
<dbReference type="KEGG" id="cme:CYME_CMN061C"/>
<dbReference type="EMBL" id="AP006496">
    <property type="protein sequence ID" value="BAM81193.1"/>
    <property type="molecule type" value="Genomic_DNA"/>
</dbReference>